<dbReference type="PANTHER" id="PTHR30244">
    <property type="entry name" value="TRANSAMINASE"/>
    <property type="match status" value="1"/>
</dbReference>
<dbReference type="InterPro" id="IPR000653">
    <property type="entry name" value="DegT/StrS_aminotransferase"/>
</dbReference>
<keyword evidence="4" id="KW-0808">Transferase</keyword>
<dbReference type="InterPro" id="IPR015424">
    <property type="entry name" value="PyrdxlP-dep_Trfase"/>
</dbReference>
<name>A0ABR7F779_9FIRM</name>
<gene>
    <name evidence="4" type="ORF">H8S00_12840</name>
</gene>
<sequence length="380" mass="43040">MDKKILVTRSSMPPFEEYADEIKDMWDNHWLTNMGVKHKQLEKDLADYLGISKENIALFVNGHQALECILEAFQLGKEKNAWGEPKNEVITTPFTFASTTHAIVRKGLKPVFCDIKEDDYTLDPDKIEALITDRTCAIVPVHVYGNLCDTEKIEKIAKKHNLKVIYDAAHAFSVEKNGVSSAIFGDASMFSFHATKVFNTIEGGAVCFKDSSMKKVLNEWKNFGITGPETTEFIGGNAKMNEFAAAMGICNLRHLDHEIEKRKRVFEQYVKNLYGVAGIKLNLGQNAVKSNYAYFPVLFDKDKFGKSRDEVFDLLAEHGIGARKYFYPLTNSYECYEGMFDVKDTPVAYKVSLQVLTLPIYSDLKIDDVDRICEIILNNC</sequence>
<keyword evidence="5" id="KW-1185">Reference proteome</keyword>
<dbReference type="Proteomes" id="UP000597877">
    <property type="component" value="Unassembled WGS sequence"/>
</dbReference>
<dbReference type="InterPro" id="IPR015421">
    <property type="entry name" value="PyrdxlP-dep_Trfase_major"/>
</dbReference>
<evidence type="ECO:0000313" key="4">
    <source>
        <dbReference type="EMBL" id="MBC5668854.1"/>
    </source>
</evidence>
<dbReference type="EMBL" id="JACOOZ010000011">
    <property type="protein sequence ID" value="MBC5668854.1"/>
    <property type="molecule type" value="Genomic_DNA"/>
</dbReference>
<dbReference type="Pfam" id="PF01041">
    <property type="entry name" value="DegT_DnrJ_EryC1"/>
    <property type="match status" value="1"/>
</dbReference>
<evidence type="ECO:0000256" key="1">
    <source>
        <dbReference type="ARBA" id="ARBA00022898"/>
    </source>
</evidence>
<dbReference type="GO" id="GO:0008483">
    <property type="term" value="F:transaminase activity"/>
    <property type="evidence" value="ECO:0007669"/>
    <property type="project" value="UniProtKB-KW"/>
</dbReference>
<proteinExistence type="inferred from homology"/>
<dbReference type="SUPFAM" id="SSF53383">
    <property type="entry name" value="PLP-dependent transferases"/>
    <property type="match status" value="1"/>
</dbReference>
<evidence type="ECO:0000256" key="3">
    <source>
        <dbReference type="RuleBase" id="RU004508"/>
    </source>
</evidence>
<keyword evidence="1 3" id="KW-0663">Pyridoxal phosphate</keyword>
<dbReference type="PANTHER" id="PTHR30244:SF9">
    <property type="entry name" value="PROTEIN RV3402C"/>
    <property type="match status" value="1"/>
</dbReference>
<dbReference type="Gene3D" id="3.40.640.10">
    <property type="entry name" value="Type I PLP-dependent aspartate aminotransferase-like (Major domain)"/>
    <property type="match status" value="1"/>
</dbReference>
<accession>A0ABR7F779</accession>
<comment type="similarity">
    <text evidence="2 3">Belongs to the DegT/DnrJ/EryC1 family.</text>
</comment>
<dbReference type="PIRSF" id="PIRSF000390">
    <property type="entry name" value="PLP_StrS"/>
    <property type="match status" value="1"/>
</dbReference>
<protein>
    <submittedName>
        <fullName evidence="4">DegT/DnrJ/EryC1/StrS family aminotransferase</fullName>
    </submittedName>
</protein>
<organism evidence="4 5">
    <name type="scientific">Eubacterium segne</name>
    <dbReference type="NCBI Taxonomy" id="2763045"/>
    <lineage>
        <taxon>Bacteria</taxon>
        <taxon>Bacillati</taxon>
        <taxon>Bacillota</taxon>
        <taxon>Clostridia</taxon>
        <taxon>Eubacteriales</taxon>
        <taxon>Eubacteriaceae</taxon>
        <taxon>Eubacterium</taxon>
    </lineage>
</organism>
<keyword evidence="4" id="KW-0032">Aminotransferase</keyword>
<comment type="caution">
    <text evidence="4">The sequence shown here is derived from an EMBL/GenBank/DDBJ whole genome shotgun (WGS) entry which is preliminary data.</text>
</comment>
<reference evidence="4 5" key="1">
    <citation type="submission" date="2020-08" db="EMBL/GenBank/DDBJ databases">
        <title>Genome public.</title>
        <authorList>
            <person name="Liu C."/>
            <person name="Sun Q."/>
        </authorList>
    </citation>
    <scope>NUCLEOTIDE SEQUENCE [LARGE SCALE GENOMIC DNA]</scope>
    <source>
        <strain evidence="4 5">BX4</strain>
    </source>
</reference>
<evidence type="ECO:0000313" key="5">
    <source>
        <dbReference type="Proteomes" id="UP000597877"/>
    </source>
</evidence>
<dbReference type="CDD" id="cd00616">
    <property type="entry name" value="AHBA_syn"/>
    <property type="match status" value="1"/>
</dbReference>
<evidence type="ECO:0000256" key="2">
    <source>
        <dbReference type="ARBA" id="ARBA00037999"/>
    </source>
</evidence>
<dbReference type="RefSeq" id="WP_186840679.1">
    <property type="nucleotide sequence ID" value="NZ_JACOOZ010000011.1"/>
</dbReference>